<dbReference type="AlphaFoldDB" id="A0AAD5QE78"/>
<proteinExistence type="predicted"/>
<protein>
    <submittedName>
        <fullName evidence="1">Uncharacterized protein</fullName>
    </submittedName>
</protein>
<dbReference type="EMBL" id="JAHQIW010000421">
    <property type="protein sequence ID" value="KAJ1348057.1"/>
    <property type="molecule type" value="Genomic_DNA"/>
</dbReference>
<accession>A0AAD5QE78</accession>
<evidence type="ECO:0000313" key="2">
    <source>
        <dbReference type="Proteomes" id="UP001196413"/>
    </source>
</evidence>
<comment type="caution">
    <text evidence="1">The sequence shown here is derived from an EMBL/GenBank/DDBJ whole genome shotgun (WGS) entry which is preliminary data.</text>
</comment>
<gene>
    <name evidence="1" type="ORF">KIN20_003273</name>
</gene>
<dbReference type="Proteomes" id="UP001196413">
    <property type="component" value="Unassembled WGS sequence"/>
</dbReference>
<keyword evidence="2" id="KW-1185">Reference proteome</keyword>
<sequence length="86" mass="9720">MGCGVTPAGQGNKQEIIMFLQFFDVLKRQARSALLPDAVFTTILDQLSVSISYEPLQCQTIILDLEMDRSRFIYDSRGKNQQHLVA</sequence>
<evidence type="ECO:0000313" key="1">
    <source>
        <dbReference type="EMBL" id="KAJ1348057.1"/>
    </source>
</evidence>
<name>A0AAD5QE78_PARTN</name>
<organism evidence="1 2">
    <name type="scientific">Parelaphostrongylus tenuis</name>
    <name type="common">Meningeal worm</name>
    <dbReference type="NCBI Taxonomy" id="148309"/>
    <lineage>
        <taxon>Eukaryota</taxon>
        <taxon>Metazoa</taxon>
        <taxon>Ecdysozoa</taxon>
        <taxon>Nematoda</taxon>
        <taxon>Chromadorea</taxon>
        <taxon>Rhabditida</taxon>
        <taxon>Rhabditina</taxon>
        <taxon>Rhabditomorpha</taxon>
        <taxon>Strongyloidea</taxon>
        <taxon>Metastrongylidae</taxon>
        <taxon>Parelaphostrongylus</taxon>
    </lineage>
</organism>
<reference evidence="1" key="1">
    <citation type="submission" date="2021-06" db="EMBL/GenBank/DDBJ databases">
        <title>Parelaphostrongylus tenuis whole genome reference sequence.</title>
        <authorList>
            <person name="Garwood T.J."/>
            <person name="Larsen P.A."/>
            <person name="Fountain-Jones N.M."/>
            <person name="Garbe J.R."/>
            <person name="Macchietto M.G."/>
            <person name="Kania S.A."/>
            <person name="Gerhold R.W."/>
            <person name="Richards J.E."/>
            <person name="Wolf T.M."/>
        </authorList>
    </citation>
    <scope>NUCLEOTIDE SEQUENCE</scope>
    <source>
        <strain evidence="1">MNPRO001-30</strain>
        <tissue evidence="1">Meninges</tissue>
    </source>
</reference>